<sequence length="1062" mass="116884">MSHSSEPLTNTQMGARVPDGPEADPNEETAGTTLQFGNHGVTSPASTKRSEVLRHVLPRPHRGHTIAGRKSSPRVTKLEHTKNTLPSLTQSRPRVAFHRAITSFFHNSPIRETPDAVHQRSSSSRSSLQSRAESLRGSVPSLDVVSPGTFLFSGPSLRSAQSGSVSNGTSRLPSLTGNGSEAQSLRRVQSASFSSESASLLEDSILEPYVERGISRSMYDILLGMHTPSEELTSPILNDFNKGCHASSGHGSLPHSSNGSCLTNVVATLLLPYLDRSSWKALRLTCRSWHLALGPSSLPKYSQSHSIPTEILQNIYTYLGPQDFDAARHTCRTWMRASLNKPLLISMLKRGGWWSSVEQDFGKRSNVVDQAGLRAHSSDEWFLSRRISRECSLSALWFSNGLSTARDRTPIPEIAWTDFAELADGYHGTEGRHSAGLVFNASICGQLLLVARHTLIYVYNLRSHSLQPLTSIPCPRRVLAMSMDVTAGRNAVAALLEGRMGMVCELRFSNNAGDEGLVEVHVQSDGHPRLAARTPTGTSHGSEIGETIDIANRHSLRKRASRTNGGSRGSNRRTSDVHASANFNSVDVQANYDYFTLNNTDDHCSHMRNWINHTWNLSLRAAPATVQSFLASNATSSRGWNIPIESGTSTFYRHLCHEDDPPRSVAICPQRRCVAFGCAAGIELHWIDALTGTSLTRWFPLTAPSDYLYFLPPRPGIESAKKLRLISSAAHPDDRPAIARKFFSGRPTVSSLWSTIAYESRNIRPELPGCDHYRATPLSDGHHILFLDPPTDRLFMGCDAPLGGPNKLLRKILFVPPEGGQTPRLYAGAADLASGARVAVAFGDTIMLYSVPPDVVTLSRLEQKPATWDIYNMPPFSSEGRAKDHWLNWLDDSYTPHGITRKNIWPIAVRGTQIGVLRNVCELAVFTQPDITVWAFTLDAQATTWQVRSRVKPTKRSRRFINRSGLIYDSHSLDEVGDVITTDAEELPSPYGETSGTDVDMDDNEGPAGFDGTVSLSADLLTRIPKALATENDEWVHTIDVRGCNAWYDLNGDVIMFNHLEE</sequence>
<comment type="caution">
    <text evidence="3">The sequence shown here is derived from an EMBL/GenBank/DDBJ whole genome shotgun (WGS) entry which is preliminary data.</text>
</comment>
<proteinExistence type="predicted"/>
<protein>
    <recommendedName>
        <fullName evidence="2">F-box domain-containing protein</fullName>
    </recommendedName>
</protein>
<accession>A0A9P4N8S6</accession>
<evidence type="ECO:0000313" key="4">
    <source>
        <dbReference type="Proteomes" id="UP000800093"/>
    </source>
</evidence>
<reference evidence="4" key="1">
    <citation type="journal article" date="2020" name="Stud. Mycol.">
        <title>101 Dothideomycetes genomes: A test case for predicting lifestyles and emergence of pathogens.</title>
        <authorList>
            <person name="Haridas S."/>
            <person name="Albert R."/>
            <person name="Binder M."/>
            <person name="Bloem J."/>
            <person name="LaButti K."/>
            <person name="Salamov A."/>
            <person name="Andreopoulos B."/>
            <person name="Baker S."/>
            <person name="Barry K."/>
            <person name="Bills G."/>
            <person name="Bluhm B."/>
            <person name="Cannon C."/>
            <person name="Castanera R."/>
            <person name="Culley D."/>
            <person name="Daum C."/>
            <person name="Ezra D."/>
            <person name="Gonzalez J."/>
            <person name="Henrissat B."/>
            <person name="Kuo A."/>
            <person name="Liang C."/>
            <person name="Lipzen A."/>
            <person name="Lutzoni F."/>
            <person name="Magnuson J."/>
            <person name="Mondo S."/>
            <person name="Nolan M."/>
            <person name="Ohm R."/>
            <person name="Pangilinan J."/>
            <person name="Park H.-J."/>
            <person name="Ramirez L."/>
            <person name="Alfaro M."/>
            <person name="Sun H."/>
            <person name="Tritt A."/>
            <person name="Yoshinaga Y."/>
            <person name="Zwiers L.-H."/>
            <person name="Turgeon B."/>
            <person name="Goodwin S."/>
            <person name="Spatafora J."/>
            <person name="Crous P."/>
            <person name="Grigoriev I."/>
        </authorList>
    </citation>
    <scope>NUCLEOTIDE SEQUENCE [LARGE SCALE GENOMIC DNA]</scope>
    <source>
        <strain evidence="4">CBS 304.66</strain>
    </source>
</reference>
<dbReference type="EMBL" id="ML986599">
    <property type="protein sequence ID" value="KAF2266336.1"/>
    <property type="molecule type" value="Genomic_DNA"/>
</dbReference>
<dbReference type="AlphaFoldDB" id="A0A9P4N8S6"/>
<feature type="compositionally biased region" description="Polar residues" evidence="1">
    <location>
        <begin position="29"/>
        <end position="47"/>
    </location>
</feature>
<dbReference type="SUPFAM" id="SSF81383">
    <property type="entry name" value="F-box domain"/>
    <property type="match status" value="1"/>
</dbReference>
<evidence type="ECO:0000259" key="2">
    <source>
        <dbReference type="Pfam" id="PF12937"/>
    </source>
</evidence>
<dbReference type="InterPro" id="IPR001810">
    <property type="entry name" value="F-box_dom"/>
</dbReference>
<feature type="compositionally biased region" description="Low complexity" evidence="1">
    <location>
        <begin position="119"/>
        <end position="136"/>
    </location>
</feature>
<dbReference type="InterPro" id="IPR036047">
    <property type="entry name" value="F-box-like_dom_sf"/>
</dbReference>
<dbReference type="Pfam" id="PF12937">
    <property type="entry name" value="F-box-like"/>
    <property type="match status" value="1"/>
</dbReference>
<dbReference type="Proteomes" id="UP000800093">
    <property type="component" value="Unassembled WGS sequence"/>
</dbReference>
<gene>
    <name evidence="3" type="ORF">CC78DRAFT_155019</name>
</gene>
<name>A0A9P4N8S6_9PLEO</name>
<evidence type="ECO:0000313" key="3">
    <source>
        <dbReference type="EMBL" id="KAF2266336.1"/>
    </source>
</evidence>
<feature type="region of interest" description="Disordered" evidence="1">
    <location>
        <begin position="156"/>
        <end position="188"/>
    </location>
</feature>
<keyword evidence="4" id="KW-1185">Reference proteome</keyword>
<feature type="region of interest" description="Disordered" evidence="1">
    <location>
        <begin position="552"/>
        <end position="580"/>
    </location>
</feature>
<evidence type="ECO:0000256" key="1">
    <source>
        <dbReference type="SAM" id="MobiDB-lite"/>
    </source>
</evidence>
<feature type="domain" description="F-box" evidence="2">
    <location>
        <begin position="306"/>
        <end position="339"/>
    </location>
</feature>
<organism evidence="3 4">
    <name type="scientific">Lojkania enalia</name>
    <dbReference type="NCBI Taxonomy" id="147567"/>
    <lineage>
        <taxon>Eukaryota</taxon>
        <taxon>Fungi</taxon>
        <taxon>Dikarya</taxon>
        <taxon>Ascomycota</taxon>
        <taxon>Pezizomycotina</taxon>
        <taxon>Dothideomycetes</taxon>
        <taxon>Pleosporomycetidae</taxon>
        <taxon>Pleosporales</taxon>
        <taxon>Pleosporales incertae sedis</taxon>
        <taxon>Lojkania</taxon>
    </lineage>
</organism>
<feature type="region of interest" description="Disordered" evidence="1">
    <location>
        <begin position="110"/>
        <end position="140"/>
    </location>
</feature>
<feature type="region of interest" description="Disordered" evidence="1">
    <location>
        <begin position="1"/>
        <end position="89"/>
    </location>
</feature>
<dbReference type="OrthoDB" id="1689567at2759"/>
<feature type="compositionally biased region" description="Polar residues" evidence="1">
    <location>
        <begin position="1"/>
        <end position="13"/>
    </location>
</feature>